<dbReference type="GO" id="GO:0008270">
    <property type="term" value="F:zinc ion binding"/>
    <property type="evidence" value="ECO:0007669"/>
    <property type="project" value="UniProtKB-UniRule"/>
</dbReference>
<protein>
    <recommendedName>
        <fullName evidence="5">Histidinol dehydrogenase</fullName>
        <shortName evidence="5">HDH</shortName>
        <ecNumber evidence="5">1.1.1.23</ecNumber>
    </recommendedName>
</protein>
<dbReference type="PANTHER" id="PTHR21256:SF2">
    <property type="entry name" value="HISTIDINE BIOSYNTHESIS TRIFUNCTIONAL PROTEIN"/>
    <property type="match status" value="1"/>
</dbReference>
<keyword evidence="2 5" id="KW-0479">Metal-binding</keyword>
<dbReference type="RefSeq" id="WP_064205127.1">
    <property type="nucleotide sequence ID" value="NZ_CABIVY010000013.1"/>
</dbReference>
<keyword evidence="5 8" id="KW-0520">NAD</keyword>
<evidence type="ECO:0000256" key="4">
    <source>
        <dbReference type="ARBA" id="ARBA00023002"/>
    </source>
</evidence>
<feature type="binding site" evidence="5 9">
    <location>
        <position position="399"/>
    </location>
    <ligand>
        <name>substrate</name>
    </ligand>
</feature>
<dbReference type="NCBIfam" id="TIGR00069">
    <property type="entry name" value="hisD"/>
    <property type="match status" value="1"/>
</dbReference>
<keyword evidence="3 5" id="KW-0862">Zinc</keyword>
<dbReference type="Gene3D" id="3.40.50.1980">
    <property type="entry name" value="Nitrogenase molybdenum iron protein domain"/>
    <property type="match status" value="2"/>
</dbReference>
<organism evidence="13 14">
    <name type="scientific">Mammaliicoccus lentus</name>
    <name type="common">Staphylococcus lentus</name>
    <dbReference type="NCBI Taxonomy" id="42858"/>
    <lineage>
        <taxon>Bacteria</taxon>
        <taxon>Bacillati</taxon>
        <taxon>Bacillota</taxon>
        <taxon>Bacilli</taxon>
        <taxon>Bacillales</taxon>
        <taxon>Staphylococcaceae</taxon>
        <taxon>Mammaliicoccus</taxon>
    </lineage>
</organism>
<evidence type="ECO:0000256" key="9">
    <source>
        <dbReference type="PIRSR" id="PIRSR000099-3"/>
    </source>
</evidence>
<dbReference type="InterPro" id="IPR022695">
    <property type="entry name" value="Histidinol_DH_monofunct"/>
</dbReference>
<comment type="catalytic activity">
    <reaction evidence="5">
        <text>L-histidinol + 2 NAD(+) + H2O = L-histidine + 2 NADH + 3 H(+)</text>
        <dbReference type="Rhea" id="RHEA:20641"/>
        <dbReference type="ChEBI" id="CHEBI:15377"/>
        <dbReference type="ChEBI" id="CHEBI:15378"/>
        <dbReference type="ChEBI" id="CHEBI:57540"/>
        <dbReference type="ChEBI" id="CHEBI:57595"/>
        <dbReference type="ChEBI" id="CHEBI:57699"/>
        <dbReference type="ChEBI" id="CHEBI:57945"/>
        <dbReference type="EC" id="1.1.1.23"/>
    </reaction>
</comment>
<dbReference type="EMBL" id="CP118848">
    <property type="protein sequence ID" value="WHI59139.1"/>
    <property type="molecule type" value="Genomic_DNA"/>
</dbReference>
<comment type="cofactor">
    <cofactor evidence="5 10">
        <name>Zn(2+)</name>
        <dbReference type="ChEBI" id="CHEBI:29105"/>
    </cofactor>
    <text evidence="5 10">Binds 1 zinc ion per subunit.</text>
</comment>
<dbReference type="FunFam" id="3.40.50.1980:FF:000001">
    <property type="entry name" value="Histidinol dehydrogenase"/>
    <property type="match status" value="1"/>
</dbReference>
<dbReference type="GO" id="GO:0004399">
    <property type="term" value="F:histidinol dehydrogenase activity"/>
    <property type="evidence" value="ECO:0007669"/>
    <property type="project" value="UniProtKB-UniRule"/>
</dbReference>
<feature type="binding site" evidence="5 10">
    <location>
        <position position="243"/>
    </location>
    <ligand>
        <name>Zn(2+)</name>
        <dbReference type="ChEBI" id="CHEBI:29105"/>
    </ligand>
</feature>
<dbReference type="EC" id="1.1.1.23" evidence="5"/>
<feature type="active site" description="Proton acceptor" evidence="5 7">
    <location>
        <position position="311"/>
    </location>
</feature>
<dbReference type="PANTHER" id="PTHR21256">
    <property type="entry name" value="HISTIDINOL DEHYDROGENASE HDH"/>
    <property type="match status" value="1"/>
</dbReference>
<keyword evidence="4 5" id="KW-0560">Oxidoreductase</keyword>
<evidence type="ECO:0000256" key="1">
    <source>
        <dbReference type="ARBA" id="ARBA00010178"/>
    </source>
</evidence>
<evidence type="ECO:0000256" key="7">
    <source>
        <dbReference type="PIRSR" id="PIRSR000099-1"/>
    </source>
</evidence>
<dbReference type="AlphaFoldDB" id="A0AAX3W1S0"/>
<feature type="binding site" evidence="5 9">
    <location>
        <position position="345"/>
    </location>
    <ligand>
        <name>substrate</name>
    </ligand>
</feature>
<keyword evidence="12" id="KW-0175">Coiled coil</keyword>
<evidence type="ECO:0000256" key="11">
    <source>
        <dbReference type="RuleBase" id="RU004175"/>
    </source>
</evidence>
<accession>A0AAX3W1S0</accession>
<keyword evidence="5" id="KW-0028">Amino-acid biosynthesis</keyword>
<feature type="active site" description="Proton acceptor" evidence="5 7">
    <location>
        <position position="312"/>
    </location>
</feature>
<dbReference type="InterPro" id="IPR016161">
    <property type="entry name" value="Ald_DH/histidinol_DH"/>
</dbReference>
<dbReference type="HAMAP" id="MF_01024">
    <property type="entry name" value="HisD"/>
    <property type="match status" value="1"/>
</dbReference>
<evidence type="ECO:0000256" key="12">
    <source>
        <dbReference type="SAM" id="Coils"/>
    </source>
</evidence>
<proteinExistence type="inferred from homology"/>
<feature type="binding site" evidence="5 10">
    <location>
        <position position="345"/>
    </location>
    <ligand>
        <name>Zn(2+)</name>
        <dbReference type="ChEBI" id="CHEBI:29105"/>
    </ligand>
</feature>
<dbReference type="GO" id="GO:0051287">
    <property type="term" value="F:NAD binding"/>
    <property type="evidence" value="ECO:0007669"/>
    <property type="project" value="InterPro"/>
</dbReference>
<dbReference type="PRINTS" id="PR00083">
    <property type="entry name" value="HOLDHDRGNASE"/>
</dbReference>
<feature type="binding site" evidence="5 10">
    <location>
        <position position="246"/>
    </location>
    <ligand>
        <name>Zn(2+)</name>
        <dbReference type="ChEBI" id="CHEBI:29105"/>
    </ligand>
</feature>
<evidence type="ECO:0000256" key="5">
    <source>
        <dbReference type="HAMAP-Rule" id="MF_01024"/>
    </source>
</evidence>
<evidence type="ECO:0000256" key="3">
    <source>
        <dbReference type="ARBA" id="ARBA00022833"/>
    </source>
</evidence>
<comment type="pathway">
    <text evidence="5">Amino-acid biosynthesis; L-histidine biosynthesis; L-histidine from 5-phospho-alpha-D-ribose 1-diphosphate: step 9/9.</text>
</comment>
<evidence type="ECO:0000256" key="6">
    <source>
        <dbReference type="PIRNR" id="PIRNR000099"/>
    </source>
</evidence>
<dbReference type="Gene3D" id="1.20.5.1300">
    <property type="match status" value="1"/>
</dbReference>
<comment type="function">
    <text evidence="5">Catalyzes the sequential NAD-dependent oxidations of L-histidinol to L-histidinaldehyde and then to L-histidine.</text>
</comment>
<feature type="coiled-coil region" evidence="12">
    <location>
        <begin position="52"/>
        <end position="90"/>
    </location>
</feature>
<sequence length="418" mass="46424">MLSKTEFKQKFEQDCITEASHTENVKNIINDVKENKDNALFKYNEKFDNVKLENLEVSKQEIENSINLISEELKQALMNSHENIKTFQQKIKHENVTTGQTYQLYHPIEKVGIYVPGGKASYPSTVLMTATLAKVADVKEITVVTPPQKDGINSAILAACYIAGVNRVFQVGGAQSIAALAYGTETIPKVDKIVGPGNQFVSLSKQLLYGVVGIDQIAGPSEIAIIADDYSNVDYIIQDILAQAEHDEKARTFLISTDKSFLTKVSQNLQKAIDASPRKEIIEKSISDYHYPIHTVDTNETIDIVNYIAPEHLSIQTTDPSLYIGKVKYVGAMFLGQYSPEAIGDYSAGPSHVLPTDQTARFSNGLTVNDFLTSHSVIHLDEHAFQKIAPSAIKIADEEGLYQHKKSLEIRLNNNKEY</sequence>
<evidence type="ECO:0000256" key="2">
    <source>
        <dbReference type="ARBA" id="ARBA00022723"/>
    </source>
</evidence>
<feature type="binding site" evidence="5 9">
    <location>
        <position position="312"/>
    </location>
    <ligand>
        <name>substrate</name>
    </ligand>
</feature>
<dbReference type="Proteomes" id="UP001223261">
    <property type="component" value="Chromosome"/>
</dbReference>
<comment type="similarity">
    <text evidence="1 5 6 11">Belongs to the histidinol dehydrogenase family.</text>
</comment>
<dbReference type="PIRSF" id="PIRSF000099">
    <property type="entry name" value="Histidinol_dh"/>
    <property type="match status" value="1"/>
</dbReference>
<feature type="binding site" evidence="5 9">
    <location>
        <position position="221"/>
    </location>
    <ligand>
        <name>substrate</name>
    </ligand>
</feature>
<dbReference type="GO" id="GO:0005829">
    <property type="term" value="C:cytosol"/>
    <property type="evidence" value="ECO:0007669"/>
    <property type="project" value="TreeGrafter"/>
</dbReference>
<feature type="binding site" evidence="5 9">
    <location>
        <position position="404"/>
    </location>
    <ligand>
        <name>substrate</name>
    </ligand>
</feature>
<feature type="binding site" evidence="5 9">
    <location>
        <position position="246"/>
    </location>
    <ligand>
        <name>substrate</name>
    </ligand>
</feature>
<feature type="binding site" evidence="5 10">
    <location>
        <position position="404"/>
    </location>
    <ligand>
        <name>Zn(2+)</name>
        <dbReference type="ChEBI" id="CHEBI:29105"/>
    </ligand>
</feature>
<feature type="binding site" evidence="5 8">
    <location>
        <position position="114"/>
    </location>
    <ligand>
        <name>NAD(+)</name>
        <dbReference type="ChEBI" id="CHEBI:57540"/>
    </ligand>
</feature>
<dbReference type="FunFam" id="3.40.50.1980:FF:000026">
    <property type="entry name" value="Histidinol dehydrogenase"/>
    <property type="match status" value="1"/>
</dbReference>
<evidence type="ECO:0000313" key="14">
    <source>
        <dbReference type="Proteomes" id="UP001223261"/>
    </source>
</evidence>
<dbReference type="SUPFAM" id="SSF53720">
    <property type="entry name" value="ALDH-like"/>
    <property type="match status" value="1"/>
</dbReference>
<dbReference type="Pfam" id="PF00815">
    <property type="entry name" value="Histidinol_dh"/>
    <property type="match status" value="1"/>
</dbReference>
<feature type="binding site" evidence="5 8">
    <location>
        <position position="198"/>
    </location>
    <ligand>
        <name>NAD(+)</name>
        <dbReference type="ChEBI" id="CHEBI:57540"/>
    </ligand>
</feature>
<feature type="binding site" evidence="5 9">
    <location>
        <position position="243"/>
    </location>
    <ligand>
        <name>substrate</name>
    </ligand>
</feature>
<dbReference type="GO" id="GO:0000105">
    <property type="term" value="P:L-histidine biosynthetic process"/>
    <property type="evidence" value="ECO:0007669"/>
    <property type="project" value="UniProtKB-UniRule"/>
</dbReference>
<keyword evidence="5" id="KW-0368">Histidine biosynthesis</keyword>
<evidence type="ECO:0000313" key="13">
    <source>
        <dbReference type="EMBL" id="WHI59139.1"/>
    </source>
</evidence>
<dbReference type="CDD" id="cd06572">
    <property type="entry name" value="Histidinol_dh"/>
    <property type="match status" value="1"/>
</dbReference>
<evidence type="ECO:0000256" key="10">
    <source>
        <dbReference type="PIRSR" id="PIRSR000099-4"/>
    </source>
</evidence>
<evidence type="ECO:0000256" key="8">
    <source>
        <dbReference type="PIRSR" id="PIRSR000099-2"/>
    </source>
</evidence>
<gene>
    <name evidence="5 13" type="primary">hisD</name>
    <name evidence="13" type="ORF">PYH69_10455</name>
</gene>
<name>A0AAX3W1S0_MAMLE</name>
<reference evidence="13" key="1">
    <citation type="journal article" date="2023" name="Antibiotics">
        <title>Prevalence and Molecular Characterization of Methicillin-Resistant Staphylococci (MRS) and Mammaliicocci (MRM) in Dromedary Camels from Algeria: First Detection of SCCmec-mecC Hybrid in Methicillin-Resistant Mammaliicoccus lentus.</title>
        <authorList>
            <person name="Belhout C."/>
            <person name="Boyen F."/>
            <person name="Vereecke N."/>
            <person name="Theuns S."/>
            <person name="Taibi N."/>
            <person name="Stegger M."/>
            <person name="de la Fe-Rodriguez P.Y."/>
            <person name="Bouayad L."/>
            <person name="Elgroud R."/>
            <person name="Butaye P."/>
        </authorList>
    </citation>
    <scope>NUCLEOTIDE SEQUENCE</scope>
    <source>
        <strain evidence="13">7048</strain>
    </source>
</reference>
<feature type="binding site" evidence="5 8">
    <location>
        <position position="175"/>
    </location>
    <ligand>
        <name>NAD(+)</name>
        <dbReference type="ChEBI" id="CHEBI:57540"/>
    </ligand>
</feature>
<dbReference type="InterPro" id="IPR012131">
    <property type="entry name" value="Hstdl_DH"/>
</dbReference>